<evidence type="ECO:0000256" key="10">
    <source>
        <dbReference type="ARBA" id="ARBA00023136"/>
    </source>
</evidence>
<feature type="transmembrane region" description="Helical" evidence="12">
    <location>
        <begin position="103"/>
        <end position="124"/>
    </location>
</feature>
<keyword evidence="15" id="KW-1185">Reference proteome</keyword>
<evidence type="ECO:0000256" key="4">
    <source>
        <dbReference type="ARBA" id="ARBA00022692"/>
    </source>
</evidence>
<feature type="domain" description="Peptidase M48" evidence="13">
    <location>
        <begin position="143"/>
        <end position="340"/>
    </location>
</feature>
<organism evidence="14 15">
    <name type="scientific">Planosporangium thailandense</name>
    <dbReference type="NCBI Taxonomy" id="765197"/>
    <lineage>
        <taxon>Bacteria</taxon>
        <taxon>Bacillati</taxon>
        <taxon>Actinomycetota</taxon>
        <taxon>Actinomycetes</taxon>
        <taxon>Micromonosporales</taxon>
        <taxon>Micromonosporaceae</taxon>
        <taxon>Planosporangium</taxon>
    </lineage>
</organism>
<feature type="transmembrane region" description="Helical" evidence="12">
    <location>
        <begin position="768"/>
        <end position="789"/>
    </location>
</feature>
<feature type="region of interest" description="Disordered" evidence="11">
    <location>
        <begin position="799"/>
        <end position="823"/>
    </location>
</feature>
<proteinExistence type="predicted"/>
<dbReference type="EMBL" id="JAATVY010000008">
    <property type="protein sequence ID" value="NJC70817.1"/>
    <property type="molecule type" value="Genomic_DNA"/>
</dbReference>
<evidence type="ECO:0000256" key="11">
    <source>
        <dbReference type="SAM" id="MobiDB-lite"/>
    </source>
</evidence>
<evidence type="ECO:0000256" key="1">
    <source>
        <dbReference type="ARBA" id="ARBA00001947"/>
    </source>
</evidence>
<keyword evidence="9" id="KW-0482">Metalloprotease</keyword>
<feature type="transmembrane region" description="Helical" evidence="12">
    <location>
        <begin position="578"/>
        <end position="595"/>
    </location>
</feature>
<keyword evidence="6" id="KW-0378">Hydrolase</keyword>
<evidence type="ECO:0000313" key="14">
    <source>
        <dbReference type="EMBL" id="NJC70817.1"/>
    </source>
</evidence>
<keyword evidence="3" id="KW-0645">Protease</keyword>
<feature type="transmembrane region" description="Helical" evidence="12">
    <location>
        <begin position="508"/>
        <end position="526"/>
    </location>
</feature>
<evidence type="ECO:0000259" key="13">
    <source>
        <dbReference type="Pfam" id="PF01435"/>
    </source>
</evidence>
<evidence type="ECO:0000256" key="2">
    <source>
        <dbReference type="ARBA" id="ARBA00022475"/>
    </source>
</evidence>
<keyword evidence="10 12" id="KW-0472">Membrane</keyword>
<evidence type="ECO:0000256" key="9">
    <source>
        <dbReference type="ARBA" id="ARBA00023049"/>
    </source>
</evidence>
<feature type="transmembrane region" description="Helical" evidence="12">
    <location>
        <begin position="221"/>
        <end position="245"/>
    </location>
</feature>
<feature type="transmembrane region" description="Helical" evidence="12">
    <location>
        <begin position="650"/>
        <end position="672"/>
    </location>
</feature>
<keyword evidence="5" id="KW-0479">Metal-binding</keyword>
<keyword evidence="8 12" id="KW-1133">Transmembrane helix</keyword>
<feature type="transmembrane region" description="Helical" evidence="12">
    <location>
        <begin position="469"/>
        <end position="496"/>
    </location>
</feature>
<feature type="transmembrane region" description="Helical" evidence="12">
    <location>
        <begin position="26"/>
        <end position="45"/>
    </location>
</feature>
<gene>
    <name evidence="14" type="ORF">HC031_13980</name>
</gene>
<keyword evidence="7" id="KW-0862">Zinc</keyword>
<reference evidence="14 15" key="1">
    <citation type="submission" date="2020-03" db="EMBL/GenBank/DDBJ databases">
        <title>WGS of the type strain of Planosporangium spp.</title>
        <authorList>
            <person name="Thawai C."/>
        </authorList>
    </citation>
    <scope>NUCLEOTIDE SEQUENCE [LARGE SCALE GENOMIC DNA]</scope>
    <source>
        <strain evidence="14 15">TBRC 5610</strain>
    </source>
</reference>
<evidence type="ECO:0000256" key="3">
    <source>
        <dbReference type="ARBA" id="ARBA00022670"/>
    </source>
</evidence>
<evidence type="ECO:0000256" key="6">
    <source>
        <dbReference type="ARBA" id="ARBA00022801"/>
    </source>
</evidence>
<feature type="transmembrane region" description="Helical" evidence="12">
    <location>
        <begin position="414"/>
        <end position="434"/>
    </location>
</feature>
<dbReference type="InterPro" id="IPR001915">
    <property type="entry name" value="Peptidase_M48"/>
</dbReference>
<keyword evidence="2" id="KW-1003">Cell membrane</keyword>
<feature type="transmembrane region" description="Helical" evidence="12">
    <location>
        <begin position="384"/>
        <end position="402"/>
    </location>
</feature>
<evidence type="ECO:0000256" key="7">
    <source>
        <dbReference type="ARBA" id="ARBA00022833"/>
    </source>
</evidence>
<evidence type="ECO:0000256" key="5">
    <source>
        <dbReference type="ARBA" id="ARBA00022723"/>
    </source>
</evidence>
<dbReference type="Pfam" id="PF01435">
    <property type="entry name" value="Peptidase_M48"/>
    <property type="match status" value="1"/>
</dbReference>
<dbReference type="PANTHER" id="PTHR43221:SF2">
    <property type="entry name" value="PROTEASE HTPX HOMOLOG"/>
    <property type="match status" value="1"/>
</dbReference>
<feature type="transmembrane region" description="Helical" evidence="12">
    <location>
        <begin position="684"/>
        <end position="710"/>
    </location>
</feature>
<dbReference type="PANTHER" id="PTHR43221">
    <property type="entry name" value="PROTEASE HTPX"/>
    <property type="match status" value="1"/>
</dbReference>
<keyword evidence="4 12" id="KW-0812">Transmembrane</keyword>
<accession>A0ABX0XXP1</accession>
<dbReference type="InterPro" id="IPR050083">
    <property type="entry name" value="HtpX_protease"/>
</dbReference>
<sequence length="957" mass="100864">MESTDETAKVVAGPLFSLVSGTTLRFASLIAAVLGTATFAFNVLYTTVPANARRGAETYTRCAEVLWAHTPTAVVDVDSYTAATEQSLRDHSRCVAPFEHAEAMWALAGLGVLLVVAAVLYLLAPWWTRRRGRLIPVTREDFPDLYAELTALVATAGLRRTPIFVIDAAAGTPGGLAFGRLGRYTVRLNAGLVPVLSTEPATFRAVVLHELAHIRNRDVDLAYAAVALWRAFIAVAMVPLVVVLLDPPILTDPWAAPWSWPGYGSGLLVDGGRTVAFAAVVYLSRNAVLRSRELYADARAAAHAAGALRRILSKAAGEARWRARIAAHPLRLVRLRAIDDPLLVVRPCFAELFGAGLTTAIAADALTSYAYLALPHTGDPADRVSSWLVAPVATGLLAAAAWRAAVASAPHHRLSVVPAALGFGLGWLCGDLLATPLGPFVWGVFGSAVSTGWLPYADVPRVGGFSLDAAVAGSLLLAAGMLCQAGLVSAAARCWLPVLRGHTARRGWLASTLVTAVPFAVWYGIWSEVRSAPYLVGRLYHLGAADAARLGISVWEGPGFAALTTFYPPLSIFLGRPLAVPVVMVAWLYPLAAWLRRPAGASARPVLRLRWALTAGVIGGAAVAAVLVTARALLHRFAPDLAGSAAFSSYYYWSATAVAVLAQAVVGGVVAAPVRPLGLVLGQFAAFCTAVVSTAAMIGVICLGGCIPTFRLRSAACPWQFDTGYVLNLLRRIVVEGAIAALLAGVAVSVVAYAVAGRPLVRWRRARSRPVIALAAVLLELVLVATLVAGPVGGLRPAQVSAQPSTSASRPPSPSPGPVSGSDPCVIGTWVEVSHREEAHPQPYGAVTLVGTGTIRRFGADGTLMVDYGDGVALSGTARGDTLEAVFSGTERFEFHTEVGTIVYTNPRSDAVFTWKVNGLALYRGPAGVNPPTDRYTCTGNTLRLVSDNYVIELRRS</sequence>
<dbReference type="RefSeq" id="WP_167925720.1">
    <property type="nucleotide sequence ID" value="NZ_JAATVY010000008.1"/>
</dbReference>
<name>A0ABX0XXP1_9ACTN</name>
<evidence type="ECO:0000256" key="12">
    <source>
        <dbReference type="SAM" id="Phobius"/>
    </source>
</evidence>
<protein>
    <recommendedName>
        <fullName evidence="13">Peptidase M48 domain-containing protein</fullName>
    </recommendedName>
</protein>
<evidence type="ECO:0000313" key="15">
    <source>
        <dbReference type="Proteomes" id="UP000722989"/>
    </source>
</evidence>
<comment type="cofactor">
    <cofactor evidence="1">
        <name>Zn(2+)</name>
        <dbReference type="ChEBI" id="CHEBI:29105"/>
    </cofactor>
</comment>
<feature type="transmembrane region" description="Helical" evidence="12">
    <location>
        <begin position="265"/>
        <end position="283"/>
    </location>
</feature>
<feature type="transmembrane region" description="Helical" evidence="12">
    <location>
        <begin position="730"/>
        <end position="756"/>
    </location>
</feature>
<evidence type="ECO:0000256" key="8">
    <source>
        <dbReference type="ARBA" id="ARBA00022989"/>
    </source>
</evidence>
<feature type="transmembrane region" description="Helical" evidence="12">
    <location>
        <begin position="352"/>
        <end position="372"/>
    </location>
</feature>
<comment type="caution">
    <text evidence="14">The sequence shown here is derived from an EMBL/GenBank/DDBJ whole genome shotgun (WGS) entry which is preliminary data.</text>
</comment>
<feature type="transmembrane region" description="Helical" evidence="12">
    <location>
        <begin position="607"/>
        <end position="630"/>
    </location>
</feature>
<dbReference type="Gene3D" id="3.30.2010.10">
    <property type="entry name" value="Metalloproteases ('zincins'), catalytic domain"/>
    <property type="match status" value="1"/>
</dbReference>
<dbReference type="Proteomes" id="UP000722989">
    <property type="component" value="Unassembled WGS sequence"/>
</dbReference>